<dbReference type="InterPro" id="IPR001437">
    <property type="entry name" value="Tscrpt_elong_fac_GreA/B_C"/>
</dbReference>
<dbReference type="Proteomes" id="UP000001868">
    <property type="component" value="Chromosome"/>
</dbReference>
<dbReference type="STRING" id="450851.PHZ_c0059"/>
<reference evidence="2 3" key="1">
    <citation type="journal article" date="2008" name="BMC Genomics">
        <title>Complete genome of Phenylobacterium zucineum - a novel facultative intracellular bacterium isolated from human erythroleukemia cell line K562.</title>
        <authorList>
            <person name="Luo Y."/>
            <person name="Xu X."/>
            <person name="Ding Z."/>
            <person name="Liu Z."/>
            <person name="Zhang B."/>
            <person name="Yan Z."/>
            <person name="Sun J."/>
            <person name="Hu S."/>
            <person name="Hu X."/>
        </authorList>
    </citation>
    <scope>NUCLEOTIDE SEQUENCE [LARGE SCALE GENOMIC DNA]</scope>
    <source>
        <strain evidence="2 3">HLK1</strain>
    </source>
</reference>
<dbReference type="HOGENOM" id="CLU_120358_1_1_5"/>
<accession>B4RBL3</accession>
<dbReference type="EMBL" id="CP000747">
    <property type="protein sequence ID" value="ACG76473.1"/>
    <property type="molecule type" value="Genomic_DNA"/>
</dbReference>
<dbReference type="Pfam" id="PF01272">
    <property type="entry name" value="GreA_GreB"/>
    <property type="match status" value="1"/>
</dbReference>
<evidence type="ECO:0000313" key="2">
    <source>
        <dbReference type="EMBL" id="ACG76473.1"/>
    </source>
</evidence>
<keyword evidence="2" id="KW-0648">Protein biosynthesis</keyword>
<evidence type="ECO:0000313" key="3">
    <source>
        <dbReference type="Proteomes" id="UP000001868"/>
    </source>
</evidence>
<protein>
    <submittedName>
        <fullName evidence="2">Transcription elongation factor GreA/GreB family</fullName>
    </submittedName>
</protein>
<evidence type="ECO:0000259" key="1">
    <source>
        <dbReference type="Pfam" id="PF01272"/>
    </source>
</evidence>
<name>B4RBL3_PHEZH</name>
<dbReference type="InterPro" id="IPR036953">
    <property type="entry name" value="GreA/GreB_C_sf"/>
</dbReference>
<dbReference type="eggNOG" id="COG0782">
    <property type="taxonomic scope" value="Bacteria"/>
</dbReference>
<keyword evidence="3" id="KW-1185">Reference proteome</keyword>
<dbReference type="OrthoDB" id="192847at2"/>
<dbReference type="GO" id="GO:0003677">
    <property type="term" value="F:DNA binding"/>
    <property type="evidence" value="ECO:0007669"/>
    <property type="project" value="InterPro"/>
</dbReference>
<dbReference type="SUPFAM" id="SSF54534">
    <property type="entry name" value="FKBP-like"/>
    <property type="match status" value="1"/>
</dbReference>
<dbReference type="GO" id="GO:0003746">
    <property type="term" value="F:translation elongation factor activity"/>
    <property type="evidence" value="ECO:0007669"/>
    <property type="project" value="UniProtKB-KW"/>
</dbReference>
<proteinExistence type="predicted"/>
<dbReference type="AlphaFoldDB" id="B4RBL3"/>
<dbReference type="KEGG" id="pzu:PHZ_c0059"/>
<dbReference type="GO" id="GO:0032784">
    <property type="term" value="P:regulation of DNA-templated transcription elongation"/>
    <property type="evidence" value="ECO:0007669"/>
    <property type="project" value="InterPro"/>
</dbReference>
<sequence>MTDAADAPPPPAVYATPADLKRLRAISLSRQAPGLGQELLRREVERMAIRAYDDLRFVRLNSTVTYKDLRTRRRRIVQVVQPEHAHQDENRVSILSPIGAALIGLPEGSVFRWAERIDGATRAVKVLAVES</sequence>
<keyword evidence="2" id="KW-0251">Elongation factor</keyword>
<dbReference type="RefSeq" id="WP_012520621.1">
    <property type="nucleotide sequence ID" value="NC_011144.1"/>
</dbReference>
<dbReference type="Gene3D" id="3.10.50.30">
    <property type="entry name" value="Transcription elongation factor, GreA/GreB, C-terminal domain"/>
    <property type="match status" value="1"/>
</dbReference>
<organism evidence="2 3">
    <name type="scientific">Phenylobacterium zucineum (strain HLK1)</name>
    <dbReference type="NCBI Taxonomy" id="450851"/>
    <lineage>
        <taxon>Bacteria</taxon>
        <taxon>Pseudomonadati</taxon>
        <taxon>Pseudomonadota</taxon>
        <taxon>Alphaproteobacteria</taxon>
        <taxon>Caulobacterales</taxon>
        <taxon>Caulobacteraceae</taxon>
        <taxon>Phenylobacterium</taxon>
    </lineage>
</organism>
<feature type="domain" description="Transcription elongation factor GreA/GreB C-terminal" evidence="1">
    <location>
        <begin position="57"/>
        <end position="130"/>
    </location>
</feature>
<gene>
    <name evidence="2" type="ordered locus">PHZ_c0059</name>
</gene>